<evidence type="ECO:0000256" key="2">
    <source>
        <dbReference type="ARBA" id="ARBA00022723"/>
    </source>
</evidence>
<evidence type="ECO:0000256" key="4">
    <source>
        <dbReference type="ARBA" id="ARBA00022833"/>
    </source>
</evidence>
<evidence type="ECO:0000259" key="8">
    <source>
        <dbReference type="PROSITE" id="PS51039"/>
    </source>
</evidence>
<evidence type="ECO:0000313" key="10">
    <source>
        <dbReference type="Proteomes" id="UP001497457"/>
    </source>
</evidence>
<dbReference type="AlphaFoldDB" id="A0ABC8WVZ5"/>
<sequence length="196" mass="20594">MARRGTELFPDLGAHCDEAHCIQIDFLPFECNGCGGSFCSAHRAYADHGCAKAADPGRTVVLCPDCGDAVERASPGQPDRDVLDAHARSRRCDPARKATRRPPPPRCPAPRCREAVTASNATHCKGCGLKVCLKHRFPDAHGCSGSAARAAAEVEAAVPPAGACQGCGAFRGVARGVRGPYRRVKSSFRPCWAGGA</sequence>
<organism evidence="9 10">
    <name type="scientific">Urochloa decumbens</name>
    <dbReference type="NCBI Taxonomy" id="240449"/>
    <lineage>
        <taxon>Eukaryota</taxon>
        <taxon>Viridiplantae</taxon>
        <taxon>Streptophyta</taxon>
        <taxon>Embryophyta</taxon>
        <taxon>Tracheophyta</taxon>
        <taxon>Spermatophyta</taxon>
        <taxon>Magnoliopsida</taxon>
        <taxon>Liliopsida</taxon>
        <taxon>Poales</taxon>
        <taxon>Poaceae</taxon>
        <taxon>PACMAD clade</taxon>
        <taxon>Panicoideae</taxon>
        <taxon>Panicodae</taxon>
        <taxon>Paniceae</taxon>
        <taxon>Melinidinae</taxon>
        <taxon>Urochloa</taxon>
    </lineage>
</organism>
<evidence type="ECO:0000256" key="3">
    <source>
        <dbReference type="ARBA" id="ARBA00022771"/>
    </source>
</evidence>
<evidence type="ECO:0000313" key="9">
    <source>
        <dbReference type="EMBL" id="CAL4915642.1"/>
    </source>
</evidence>
<feature type="domain" description="AN1-type" evidence="8">
    <location>
        <begin position="10"/>
        <end position="58"/>
    </location>
</feature>
<dbReference type="GO" id="GO:0008270">
    <property type="term" value="F:zinc ion binding"/>
    <property type="evidence" value="ECO:0007669"/>
    <property type="project" value="UniProtKB-KW"/>
</dbReference>
<dbReference type="PANTHER" id="PTHR14677:SF31">
    <property type="entry name" value="AN1-TYPE DOMAIN-CONTAINING PROTEIN"/>
    <property type="match status" value="1"/>
</dbReference>
<dbReference type="PROSITE" id="PS51039">
    <property type="entry name" value="ZF_AN1"/>
    <property type="match status" value="2"/>
</dbReference>
<comment type="function">
    <text evidence="1">May be involved in environmental stress response.</text>
</comment>
<evidence type="ECO:0000256" key="6">
    <source>
        <dbReference type="PROSITE-ProRule" id="PRU00449"/>
    </source>
</evidence>
<dbReference type="SMART" id="SM00154">
    <property type="entry name" value="ZnF_AN1"/>
    <property type="match status" value="2"/>
</dbReference>
<evidence type="ECO:0000256" key="1">
    <source>
        <dbReference type="ARBA" id="ARBA00003732"/>
    </source>
</evidence>
<protein>
    <recommendedName>
        <fullName evidence="8">AN1-type domain-containing protein</fullName>
    </recommendedName>
</protein>
<dbReference type="Gene3D" id="4.10.1110.10">
    <property type="entry name" value="AN1-like Zinc finger"/>
    <property type="match status" value="2"/>
</dbReference>
<dbReference type="Pfam" id="PF01428">
    <property type="entry name" value="zf-AN1"/>
    <property type="match status" value="2"/>
</dbReference>
<gene>
    <name evidence="9" type="ORF">URODEC1_LOCUS17636</name>
</gene>
<accession>A0ABC8WVZ5</accession>
<dbReference type="Proteomes" id="UP001497457">
    <property type="component" value="Chromosome 13rd"/>
</dbReference>
<proteinExistence type="predicted"/>
<reference evidence="9 10" key="2">
    <citation type="submission" date="2024-10" db="EMBL/GenBank/DDBJ databases">
        <authorList>
            <person name="Ryan C."/>
        </authorList>
    </citation>
    <scope>NUCLEOTIDE SEQUENCE [LARGE SCALE GENOMIC DNA]</scope>
</reference>
<name>A0ABC8WVZ5_9POAL</name>
<dbReference type="InterPro" id="IPR035896">
    <property type="entry name" value="AN1-like_Znf"/>
</dbReference>
<feature type="region of interest" description="Disordered" evidence="7">
    <location>
        <begin position="72"/>
        <end position="106"/>
    </location>
</feature>
<evidence type="ECO:0000256" key="5">
    <source>
        <dbReference type="ARBA" id="ARBA00023016"/>
    </source>
</evidence>
<keyword evidence="2" id="KW-0479">Metal-binding</keyword>
<evidence type="ECO:0000256" key="7">
    <source>
        <dbReference type="SAM" id="MobiDB-lite"/>
    </source>
</evidence>
<reference evidence="10" key="1">
    <citation type="submission" date="2024-06" db="EMBL/GenBank/DDBJ databases">
        <authorList>
            <person name="Ryan C."/>
        </authorList>
    </citation>
    <scope>NUCLEOTIDE SEQUENCE [LARGE SCALE GENOMIC DNA]</scope>
</reference>
<keyword evidence="3 6" id="KW-0863">Zinc-finger</keyword>
<keyword evidence="5" id="KW-0346">Stress response</keyword>
<keyword evidence="10" id="KW-1185">Reference proteome</keyword>
<feature type="compositionally biased region" description="Basic and acidic residues" evidence="7">
    <location>
        <begin position="78"/>
        <end position="96"/>
    </location>
</feature>
<dbReference type="EMBL" id="OZ075123">
    <property type="protein sequence ID" value="CAL4915642.1"/>
    <property type="molecule type" value="Genomic_DNA"/>
</dbReference>
<keyword evidence="4" id="KW-0862">Zinc</keyword>
<dbReference type="InterPro" id="IPR000058">
    <property type="entry name" value="Znf_AN1"/>
</dbReference>
<dbReference type="SUPFAM" id="SSF118310">
    <property type="entry name" value="AN1-like Zinc finger"/>
    <property type="match status" value="2"/>
</dbReference>
<feature type="domain" description="AN1-type" evidence="8">
    <location>
        <begin position="101"/>
        <end position="151"/>
    </location>
</feature>
<dbReference type="PANTHER" id="PTHR14677">
    <property type="entry name" value="ARSENITE INDUCUBLE RNA ASSOCIATED PROTEIN AIP-1-RELATED"/>
    <property type="match status" value="1"/>
</dbReference>